<sequence>MAYSLGDRFSRLPKNYTLLDPGAYETWRKIQIKPNIAPFLSKTPRVSQSAKKIWTHAIYYADTPRRIPNCSSMMSKLPRFAYEPFSQKDLDEILCQCGIQNTCECETENDNNKNKESDFNKAQKQRKIFIGPPPRSMIESGLSFPSKNDKGFIVLADGTKKRRLEKIKQSTPCFPDVKLNEMTAFYRGCKWSLRTSNRTFKTYDIKPGPADYTLEREPTLAYQCAEKIRASRRKYSKQYRYIEAIQLKNFKENHPGPGTYDSSLPKGPELQFLGSKAERFMSKKVDDIPGPSDYRIKRDFDIPELQKKRCLATLPERAPFGVKSKRFKYASNIGPGPASYYTDHRICQFSHCQMAPFGSSSVRFTNMKTVTDITDYDEDYLNKRCEGHKGITSYPNWMFMSRTERLKPLKKKSKEPSPADISYSNLVSRRSLQLQNTAPFYSSEARFQPWHNWIPVQNADETPGPGKYKLEPFSCIPAVKQGPIFRSERFKLNISQIPASNVYKVGGGLEEVLRTHNQRLKDNIKQKHKFHWHSPSLKGKLTNIEKESLLFNRCIAILNTDIWQDKICSNEKKSSNSELQRTKKKKMLRCFLYKNKIPHYF</sequence>
<comment type="caution">
    <text evidence="1">The sequence shown here is derived from an EMBL/GenBank/DDBJ whole genome shotgun (WGS) entry which is preliminary data.</text>
</comment>
<accession>A0AAV1KZQ2</accession>
<dbReference type="EMBL" id="CAVLGL010000082">
    <property type="protein sequence ID" value="CAK1588194.1"/>
    <property type="molecule type" value="Genomic_DNA"/>
</dbReference>
<evidence type="ECO:0000313" key="2">
    <source>
        <dbReference type="Proteomes" id="UP001314205"/>
    </source>
</evidence>
<dbReference type="Pfam" id="PF07004">
    <property type="entry name" value="SHIPPO-rpt"/>
    <property type="match status" value="1"/>
</dbReference>
<dbReference type="InterPro" id="IPR051291">
    <property type="entry name" value="CIMAP"/>
</dbReference>
<dbReference type="InterPro" id="IPR010736">
    <property type="entry name" value="SHIPPO-rpt"/>
</dbReference>
<gene>
    <name evidence="1" type="ORF">PARMNEM_LOCUS8859</name>
</gene>
<evidence type="ECO:0000313" key="1">
    <source>
        <dbReference type="EMBL" id="CAK1588194.1"/>
    </source>
</evidence>
<dbReference type="AlphaFoldDB" id="A0AAV1KZQ2"/>
<protein>
    <submittedName>
        <fullName evidence="1">Uncharacterized protein</fullName>
    </submittedName>
</protein>
<name>A0AAV1KZQ2_9NEOP</name>
<dbReference type="PANTHER" id="PTHR21580">
    <property type="entry name" value="SHIPPO-1-RELATED"/>
    <property type="match status" value="1"/>
</dbReference>
<reference evidence="1 2" key="1">
    <citation type="submission" date="2023-11" db="EMBL/GenBank/DDBJ databases">
        <authorList>
            <person name="Hedman E."/>
            <person name="Englund M."/>
            <person name="Stromberg M."/>
            <person name="Nyberg Akerstrom W."/>
            <person name="Nylinder S."/>
            <person name="Jareborg N."/>
            <person name="Kallberg Y."/>
            <person name="Kronander E."/>
        </authorList>
    </citation>
    <scope>NUCLEOTIDE SEQUENCE [LARGE SCALE GENOMIC DNA]</scope>
</reference>
<dbReference type="Proteomes" id="UP001314205">
    <property type="component" value="Unassembled WGS sequence"/>
</dbReference>
<organism evidence="1 2">
    <name type="scientific">Parnassius mnemosyne</name>
    <name type="common">clouded apollo</name>
    <dbReference type="NCBI Taxonomy" id="213953"/>
    <lineage>
        <taxon>Eukaryota</taxon>
        <taxon>Metazoa</taxon>
        <taxon>Ecdysozoa</taxon>
        <taxon>Arthropoda</taxon>
        <taxon>Hexapoda</taxon>
        <taxon>Insecta</taxon>
        <taxon>Pterygota</taxon>
        <taxon>Neoptera</taxon>
        <taxon>Endopterygota</taxon>
        <taxon>Lepidoptera</taxon>
        <taxon>Glossata</taxon>
        <taxon>Ditrysia</taxon>
        <taxon>Papilionoidea</taxon>
        <taxon>Papilionidae</taxon>
        <taxon>Parnassiinae</taxon>
        <taxon>Parnassini</taxon>
        <taxon>Parnassius</taxon>
        <taxon>Driopa</taxon>
    </lineage>
</organism>
<keyword evidence="2" id="KW-1185">Reference proteome</keyword>
<proteinExistence type="predicted"/>